<evidence type="ECO:0000256" key="6">
    <source>
        <dbReference type="ARBA" id="ARBA00022827"/>
    </source>
</evidence>
<dbReference type="GO" id="GO:0046872">
    <property type="term" value="F:metal ion binding"/>
    <property type="evidence" value="ECO:0007669"/>
    <property type="project" value="UniProtKB-KW"/>
</dbReference>
<dbReference type="STRING" id="913774.A0A0C3CLT4"/>
<keyword evidence="5" id="KW-0479">Metal-binding</keyword>
<gene>
    <name evidence="10" type="ORF">OIDMADRAFT_42874</name>
</gene>
<evidence type="ECO:0000256" key="4">
    <source>
        <dbReference type="ARBA" id="ARBA00022630"/>
    </source>
</evidence>
<dbReference type="Pfam" id="PF00173">
    <property type="entry name" value="Cyt-b5"/>
    <property type="match status" value="1"/>
</dbReference>
<dbReference type="PROSITE" id="PS00072">
    <property type="entry name" value="ACYL_COA_DH_1"/>
    <property type="match status" value="1"/>
</dbReference>
<keyword evidence="11" id="KW-1185">Reference proteome</keyword>
<dbReference type="SUPFAM" id="SSF47203">
    <property type="entry name" value="Acyl-CoA dehydrogenase C-terminal domain-like"/>
    <property type="match status" value="1"/>
</dbReference>
<dbReference type="InterPro" id="IPR037069">
    <property type="entry name" value="AcylCoA_DH/ox_N_sf"/>
</dbReference>
<dbReference type="InterPro" id="IPR046373">
    <property type="entry name" value="Acyl-CoA_Oxase/DH_mid-dom_sf"/>
</dbReference>
<evidence type="ECO:0000256" key="7">
    <source>
        <dbReference type="ARBA" id="ARBA00023002"/>
    </source>
</evidence>
<dbReference type="HOGENOM" id="CLU_018204_4_4_1"/>
<dbReference type="InterPro" id="IPR050741">
    <property type="entry name" value="Acyl-CoA_dehydrogenase"/>
</dbReference>
<dbReference type="SMART" id="SM01117">
    <property type="entry name" value="Cyt-b5"/>
    <property type="match status" value="1"/>
</dbReference>
<dbReference type="PROSITE" id="PS50255">
    <property type="entry name" value="CYTOCHROME_B5_2"/>
    <property type="match status" value="1"/>
</dbReference>
<dbReference type="InterPro" id="IPR006091">
    <property type="entry name" value="Acyl-CoA_Oxase/DH_mid-dom"/>
</dbReference>
<protein>
    <recommendedName>
        <fullName evidence="9">Cytochrome b5 heme-binding domain-containing protein</fullName>
    </recommendedName>
</protein>
<dbReference type="PANTHER" id="PTHR48083:SF28">
    <property type="entry name" value="ACYL-COA DEHYDROGENASE FAMILY PROTEIN (AFU_ORTHOLOGUE AFUA_6G10880)-RELATED"/>
    <property type="match status" value="1"/>
</dbReference>
<dbReference type="SUPFAM" id="SSF56645">
    <property type="entry name" value="Acyl-CoA dehydrogenase NM domain-like"/>
    <property type="match status" value="1"/>
</dbReference>
<feature type="domain" description="Cytochrome b5 heme-binding" evidence="9">
    <location>
        <begin position="3"/>
        <end position="79"/>
    </location>
</feature>
<evidence type="ECO:0000313" key="10">
    <source>
        <dbReference type="EMBL" id="KIM99983.1"/>
    </source>
</evidence>
<dbReference type="Gene3D" id="1.10.540.10">
    <property type="entry name" value="Acyl-CoA dehydrogenase/oxidase, N-terminal domain"/>
    <property type="match status" value="1"/>
</dbReference>
<dbReference type="InterPro" id="IPR009100">
    <property type="entry name" value="AcylCoA_DH/oxidase_NM_dom_sf"/>
</dbReference>
<keyword evidence="3" id="KW-0349">Heme</keyword>
<evidence type="ECO:0000256" key="3">
    <source>
        <dbReference type="ARBA" id="ARBA00022617"/>
    </source>
</evidence>
<evidence type="ECO:0000313" key="11">
    <source>
        <dbReference type="Proteomes" id="UP000054321"/>
    </source>
</evidence>
<name>A0A0C3CLT4_OIDMZ</name>
<dbReference type="InterPro" id="IPR018506">
    <property type="entry name" value="Cyt_B5_heme-BS"/>
</dbReference>
<dbReference type="Pfam" id="PF00441">
    <property type="entry name" value="Acyl-CoA_dh_1"/>
    <property type="match status" value="1"/>
</dbReference>
<keyword evidence="8" id="KW-0408">Iron</keyword>
<dbReference type="AlphaFoldDB" id="A0A0C3CLT4"/>
<dbReference type="InterPro" id="IPR036250">
    <property type="entry name" value="AcylCo_DH-like_C"/>
</dbReference>
<dbReference type="GO" id="GO:0050660">
    <property type="term" value="F:flavin adenine dinucleotide binding"/>
    <property type="evidence" value="ECO:0007669"/>
    <property type="project" value="InterPro"/>
</dbReference>
<dbReference type="InterPro" id="IPR036400">
    <property type="entry name" value="Cyt_B5-like_heme/steroid_sf"/>
</dbReference>
<keyword evidence="4" id="KW-0285">Flavoprotein</keyword>
<dbReference type="GO" id="GO:0033539">
    <property type="term" value="P:fatty acid beta-oxidation using acyl-CoA dehydrogenase"/>
    <property type="evidence" value="ECO:0007669"/>
    <property type="project" value="TreeGrafter"/>
</dbReference>
<evidence type="ECO:0000259" key="9">
    <source>
        <dbReference type="PROSITE" id="PS50255"/>
    </source>
</evidence>
<dbReference type="PROSITE" id="PS00191">
    <property type="entry name" value="CYTOCHROME_B5_1"/>
    <property type="match status" value="1"/>
</dbReference>
<evidence type="ECO:0000256" key="1">
    <source>
        <dbReference type="ARBA" id="ARBA00001974"/>
    </source>
</evidence>
<dbReference type="GO" id="GO:0003995">
    <property type="term" value="F:acyl-CoA dehydrogenase activity"/>
    <property type="evidence" value="ECO:0007669"/>
    <property type="project" value="InterPro"/>
</dbReference>
<dbReference type="PANTHER" id="PTHR48083">
    <property type="entry name" value="MEDIUM-CHAIN SPECIFIC ACYL-COA DEHYDROGENASE, MITOCHONDRIAL-RELATED"/>
    <property type="match status" value="1"/>
</dbReference>
<sequence>MSLRTLSRNEVANHNTPEDCWCIIDHCAYDLTGFLDAHPGGCVVLAQSAGKDVTVDFFNLHRAEVLNKYRPQLIVGVLQGEKEEIIPTNLQDLSSVPYAEPLWLRARFCSPYYTQGHRKFQKAVRRFFAENVNPEAREKELDGTYISQKLLNKLAETNILAMRLGPGEHLYSRRLLGGVINGREFDYFHDLILTQEFSRSHTRGFQDGLMGGVCISLTAVKQWLRDDDLRERVMEEVLSGRKKMCLAISEAFAGSDVNGLRTIAQKTPDGQCYIVTGTKKWITNGMFSDYFVTACRTDKGISVLLIPRGHGVETKTIRTAYSTSAGTAYVEFSNVRVPMSHLLGEEDQGAKVIMSNFNHERFVMVCSTARWCIAVVEECLKWCNQRISFKKKLIEQPVLRQKLARMISLAESIQAWLESITLQMCKMDYEEQGKYLSGPIALLKAYSTTSATEVSSIATNIFGGRGLTETGMGRVIEMFNRTNKFDAILGGTEEILADLGVRQVMKVFPKSVL</sequence>
<comment type="similarity">
    <text evidence="2">Belongs to the acyl-CoA dehydrogenase family.</text>
</comment>
<dbReference type="Gene3D" id="1.20.140.10">
    <property type="entry name" value="Butyryl-CoA Dehydrogenase, subunit A, domain 3"/>
    <property type="match status" value="1"/>
</dbReference>
<dbReference type="InParanoid" id="A0A0C3CLT4"/>
<comment type="cofactor">
    <cofactor evidence="1">
        <name>FAD</name>
        <dbReference type="ChEBI" id="CHEBI:57692"/>
    </cofactor>
</comment>
<keyword evidence="7" id="KW-0560">Oxidoreductase</keyword>
<dbReference type="GO" id="GO:0005737">
    <property type="term" value="C:cytoplasm"/>
    <property type="evidence" value="ECO:0007669"/>
    <property type="project" value="TreeGrafter"/>
</dbReference>
<dbReference type="EMBL" id="KN832878">
    <property type="protein sequence ID" value="KIM99983.1"/>
    <property type="molecule type" value="Genomic_DNA"/>
</dbReference>
<dbReference type="InterPro" id="IPR006089">
    <property type="entry name" value="Acyl-CoA_DH_CS"/>
</dbReference>
<evidence type="ECO:0000256" key="2">
    <source>
        <dbReference type="ARBA" id="ARBA00009347"/>
    </source>
</evidence>
<dbReference type="Gene3D" id="3.10.120.10">
    <property type="entry name" value="Cytochrome b5-like heme/steroid binding domain"/>
    <property type="match status" value="1"/>
</dbReference>
<dbReference type="InterPro" id="IPR009075">
    <property type="entry name" value="AcylCo_DH/oxidase_C"/>
</dbReference>
<proteinExistence type="inferred from homology"/>
<dbReference type="InterPro" id="IPR001199">
    <property type="entry name" value="Cyt_B5-like_heme/steroid-bd"/>
</dbReference>
<dbReference type="Pfam" id="PF02770">
    <property type="entry name" value="Acyl-CoA_dh_M"/>
    <property type="match status" value="1"/>
</dbReference>
<reference evidence="10 11" key="1">
    <citation type="submission" date="2014-04" db="EMBL/GenBank/DDBJ databases">
        <authorList>
            <consortium name="DOE Joint Genome Institute"/>
            <person name="Kuo A."/>
            <person name="Martino E."/>
            <person name="Perotto S."/>
            <person name="Kohler A."/>
            <person name="Nagy L.G."/>
            <person name="Floudas D."/>
            <person name="Copeland A."/>
            <person name="Barry K.W."/>
            <person name="Cichocki N."/>
            <person name="Veneault-Fourrey C."/>
            <person name="LaButti K."/>
            <person name="Lindquist E.A."/>
            <person name="Lipzen A."/>
            <person name="Lundell T."/>
            <person name="Morin E."/>
            <person name="Murat C."/>
            <person name="Sun H."/>
            <person name="Tunlid A."/>
            <person name="Henrissat B."/>
            <person name="Grigoriev I.V."/>
            <person name="Hibbett D.S."/>
            <person name="Martin F."/>
            <person name="Nordberg H.P."/>
            <person name="Cantor M.N."/>
            <person name="Hua S.X."/>
        </authorList>
    </citation>
    <scope>NUCLEOTIDE SEQUENCE [LARGE SCALE GENOMIC DNA]</scope>
    <source>
        <strain evidence="10 11">Zn</strain>
    </source>
</reference>
<dbReference type="Proteomes" id="UP000054321">
    <property type="component" value="Unassembled WGS sequence"/>
</dbReference>
<evidence type="ECO:0000256" key="8">
    <source>
        <dbReference type="ARBA" id="ARBA00023004"/>
    </source>
</evidence>
<reference evidence="11" key="2">
    <citation type="submission" date="2015-01" db="EMBL/GenBank/DDBJ databases">
        <title>Evolutionary Origins and Diversification of the Mycorrhizal Mutualists.</title>
        <authorList>
            <consortium name="DOE Joint Genome Institute"/>
            <consortium name="Mycorrhizal Genomics Consortium"/>
            <person name="Kohler A."/>
            <person name="Kuo A."/>
            <person name="Nagy L.G."/>
            <person name="Floudas D."/>
            <person name="Copeland A."/>
            <person name="Barry K.W."/>
            <person name="Cichocki N."/>
            <person name="Veneault-Fourrey C."/>
            <person name="LaButti K."/>
            <person name="Lindquist E.A."/>
            <person name="Lipzen A."/>
            <person name="Lundell T."/>
            <person name="Morin E."/>
            <person name="Murat C."/>
            <person name="Riley R."/>
            <person name="Ohm R."/>
            <person name="Sun H."/>
            <person name="Tunlid A."/>
            <person name="Henrissat B."/>
            <person name="Grigoriev I.V."/>
            <person name="Hibbett D.S."/>
            <person name="Martin F."/>
        </authorList>
    </citation>
    <scope>NUCLEOTIDE SEQUENCE [LARGE SCALE GENOMIC DNA]</scope>
    <source>
        <strain evidence="11">Zn</strain>
    </source>
</reference>
<evidence type="ECO:0000256" key="5">
    <source>
        <dbReference type="ARBA" id="ARBA00022723"/>
    </source>
</evidence>
<accession>A0A0C3CLT4</accession>
<dbReference type="Gene3D" id="2.40.110.10">
    <property type="entry name" value="Butyryl-CoA Dehydrogenase, subunit A, domain 2"/>
    <property type="match status" value="1"/>
</dbReference>
<dbReference type="OrthoDB" id="2588832at2759"/>
<keyword evidence="6" id="KW-0274">FAD</keyword>
<organism evidence="10 11">
    <name type="scientific">Oidiodendron maius (strain Zn)</name>
    <dbReference type="NCBI Taxonomy" id="913774"/>
    <lineage>
        <taxon>Eukaryota</taxon>
        <taxon>Fungi</taxon>
        <taxon>Dikarya</taxon>
        <taxon>Ascomycota</taxon>
        <taxon>Pezizomycotina</taxon>
        <taxon>Leotiomycetes</taxon>
        <taxon>Leotiomycetes incertae sedis</taxon>
        <taxon>Myxotrichaceae</taxon>
        <taxon>Oidiodendron</taxon>
    </lineage>
</organism>
<dbReference type="GO" id="GO:0020037">
    <property type="term" value="F:heme binding"/>
    <property type="evidence" value="ECO:0007669"/>
    <property type="project" value="InterPro"/>
</dbReference>
<dbReference type="SUPFAM" id="SSF55856">
    <property type="entry name" value="Cytochrome b5-like heme/steroid binding domain"/>
    <property type="match status" value="1"/>
</dbReference>